<proteinExistence type="predicted"/>
<dbReference type="CDD" id="cd00887">
    <property type="entry name" value="MoeA"/>
    <property type="match status" value="1"/>
</dbReference>
<evidence type="ECO:0000259" key="3">
    <source>
        <dbReference type="Pfam" id="PF03453"/>
    </source>
</evidence>
<dbReference type="SUPFAM" id="SSF53218">
    <property type="entry name" value="Molybdenum cofactor biosynthesis proteins"/>
    <property type="match status" value="1"/>
</dbReference>
<accession>X1D073</accession>
<sequence length="192" mass="20059">AEDISSSIDIPPLDNSAMDGYAVRSADTHGASRQSPRILRVIDTVTAGSISQSDVEPGTAIRIMTGAPIPKGADCVVRFEDTDESERQGTPAEIGILTEVEPGLEIRRAGEDIAAGSLVLSKGTALRPAEVGVLASLGRSKVMVIRRPVVAILATGDEVVDIAQPLPEGKIYNSNSFSVAALVLRYGGIPKI</sequence>
<dbReference type="Gene3D" id="3.40.980.10">
    <property type="entry name" value="MoaB/Mog-like domain"/>
    <property type="match status" value="1"/>
</dbReference>
<evidence type="ECO:0000313" key="4">
    <source>
        <dbReference type="EMBL" id="GAH14216.1"/>
    </source>
</evidence>
<dbReference type="Pfam" id="PF03453">
    <property type="entry name" value="MoeA_N"/>
    <property type="match status" value="1"/>
</dbReference>
<name>X1D073_9ZZZZ</name>
<feature type="non-terminal residue" evidence="4">
    <location>
        <position position="192"/>
    </location>
</feature>
<gene>
    <name evidence="4" type="ORF">S01H4_60160</name>
</gene>
<feature type="non-terminal residue" evidence="4">
    <location>
        <position position="1"/>
    </location>
</feature>
<dbReference type="SUPFAM" id="SSF63882">
    <property type="entry name" value="MoeA N-terminal region -like"/>
    <property type="match status" value="1"/>
</dbReference>
<dbReference type="InterPro" id="IPR036135">
    <property type="entry name" value="MoeA_linker/N_sf"/>
</dbReference>
<keyword evidence="2" id="KW-0501">Molybdenum cofactor biosynthesis</keyword>
<dbReference type="PANTHER" id="PTHR10192:SF5">
    <property type="entry name" value="GEPHYRIN"/>
    <property type="match status" value="1"/>
</dbReference>
<protein>
    <recommendedName>
        <fullName evidence="3">MoeA N-terminal and linker domain-containing protein</fullName>
    </recommendedName>
</protein>
<dbReference type="FunFam" id="2.170.190.11:FF:000001">
    <property type="entry name" value="Molybdopterin molybdenumtransferase"/>
    <property type="match status" value="1"/>
</dbReference>
<comment type="caution">
    <text evidence="4">The sequence shown here is derived from an EMBL/GenBank/DDBJ whole genome shotgun (WGS) entry which is preliminary data.</text>
</comment>
<dbReference type="GO" id="GO:0005829">
    <property type="term" value="C:cytosol"/>
    <property type="evidence" value="ECO:0007669"/>
    <property type="project" value="TreeGrafter"/>
</dbReference>
<comment type="pathway">
    <text evidence="1">Cofactor biosynthesis; molybdopterin biosynthesis.</text>
</comment>
<feature type="domain" description="MoeA N-terminal and linker" evidence="3">
    <location>
        <begin position="1"/>
        <end position="138"/>
    </location>
</feature>
<evidence type="ECO:0000256" key="2">
    <source>
        <dbReference type="ARBA" id="ARBA00023150"/>
    </source>
</evidence>
<dbReference type="Gene3D" id="2.170.190.11">
    <property type="entry name" value="Molybdopterin biosynthesis moea protein, domain 3"/>
    <property type="match status" value="1"/>
</dbReference>
<dbReference type="GO" id="GO:0006777">
    <property type="term" value="P:Mo-molybdopterin cofactor biosynthetic process"/>
    <property type="evidence" value="ECO:0007669"/>
    <property type="project" value="UniProtKB-KW"/>
</dbReference>
<dbReference type="InterPro" id="IPR036425">
    <property type="entry name" value="MoaB/Mog-like_dom_sf"/>
</dbReference>
<dbReference type="EMBL" id="BART01035410">
    <property type="protein sequence ID" value="GAH14216.1"/>
    <property type="molecule type" value="Genomic_DNA"/>
</dbReference>
<dbReference type="GO" id="GO:0061599">
    <property type="term" value="F:molybdopterin molybdotransferase activity"/>
    <property type="evidence" value="ECO:0007669"/>
    <property type="project" value="TreeGrafter"/>
</dbReference>
<dbReference type="AlphaFoldDB" id="X1D073"/>
<dbReference type="PANTHER" id="PTHR10192">
    <property type="entry name" value="MOLYBDOPTERIN BIOSYNTHESIS PROTEIN"/>
    <property type="match status" value="1"/>
</dbReference>
<organism evidence="4">
    <name type="scientific">marine sediment metagenome</name>
    <dbReference type="NCBI Taxonomy" id="412755"/>
    <lineage>
        <taxon>unclassified sequences</taxon>
        <taxon>metagenomes</taxon>
        <taxon>ecological metagenomes</taxon>
    </lineage>
</organism>
<dbReference type="InterPro" id="IPR005110">
    <property type="entry name" value="MoeA_linker/N"/>
</dbReference>
<reference evidence="4" key="1">
    <citation type="journal article" date="2014" name="Front. Microbiol.">
        <title>High frequency of phylogenetically diverse reductive dehalogenase-homologous genes in deep subseafloor sedimentary metagenomes.</title>
        <authorList>
            <person name="Kawai M."/>
            <person name="Futagami T."/>
            <person name="Toyoda A."/>
            <person name="Takaki Y."/>
            <person name="Nishi S."/>
            <person name="Hori S."/>
            <person name="Arai W."/>
            <person name="Tsubouchi T."/>
            <person name="Morono Y."/>
            <person name="Uchiyama I."/>
            <person name="Ito T."/>
            <person name="Fujiyama A."/>
            <person name="Inagaki F."/>
            <person name="Takami H."/>
        </authorList>
    </citation>
    <scope>NUCLEOTIDE SEQUENCE</scope>
    <source>
        <strain evidence="4">Expedition CK06-06</strain>
    </source>
</reference>
<evidence type="ECO:0000256" key="1">
    <source>
        <dbReference type="ARBA" id="ARBA00005046"/>
    </source>
</evidence>
<dbReference type="InterPro" id="IPR038987">
    <property type="entry name" value="MoeA-like"/>
</dbReference>